<dbReference type="AlphaFoldDB" id="A0A7Z7EUY8"/>
<evidence type="ECO:0000313" key="3">
    <source>
        <dbReference type="Proteomes" id="UP000287766"/>
    </source>
</evidence>
<feature type="signal peptide" evidence="1">
    <location>
        <begin position="1"/>
        <end position="20"/>
    </location>
</feature>
<evidence type="ECO:0000313" key="2">
    <source>
        <dbReference type="EMBL" id="RUO42204.1"/>
    </source>
</evidence>
<evidence type="ECO:0000256" key="1">
    <source>
        <dbReference type="SAM" id="SignalP"/>
    </source>
</evidence>
<protein>
    <recommendedName>
        <fullName evidence="4">DUF2987 domain-containing protein</fullName>
    </recommendedName>
</protein>
<dbReference type="Proteomes" id="UP000287766">
    <property type="component" value="Unassembled WGS sequence"/>
</dbReference>
<gene>
    <name evidence="2" type="ORF">CWE22_08680</name>
</gene>
<comment type="caution">
    <text evidence="2">The sequence shown here is derived from an EMBL/GenBank/DDBJ whole genome shotgun (WGS) entry which is preliminary data.</text>
</comment>
<organism evidence="2 3">
    <name type="scientific">Pseudidiomarina aestuarii</name>
    <dbReference type="NCBI Taxonomy" id="624146"/>
    <lineage>
        <taxon>Bacteria</taxon>
        <taxon>Pseudomonadati</taxon>
        <taxon>Pseudomonadota</taxon>
        <taxon>Gammaproteobacteria</taxon>
        <taxon>Alteromonadales</taxon>
        <taxon>Idiomarinaceae</taxon>
        <taxon>Pseudidiomarina</taxon>
    </lineage>
</organism>
<dbReference type="RefSeq" id="WP_169930924.1">
    <property type="nucleotide sequence ID" value="NZ_PIPR01000001.1"/>
</dbReference>
<evidence type="ECO:0008006" key="4">
    <source>
        <dbReference type="Google" id="ProtNLM"/>
    </source>
</evidence>
<accession>A0A7Z7EUY8</accession>
<keyword evidence="1" id="KW-0732">Signal</keyword>
<dbReference type="EMBL" id="PIPR01000001">
    <property type="protein sequence ID" value="RUO42204.1"/>
    <property type="molecule type" value="Genomic_DNA"/>
</dbReference>
<sequence>MLRKMGIFLAALAFGVAAIAEEMRAIEYEAMYEQFVARAEQGKYVKATPGFTVRDTELDLSTLTVIIETPQGERIDVEIEPALGASNFPIDKTLIGSKVLTNAPSGTLGFILVYQLELELTETWSRDDVVGSIEEFQEIRDQLGFFARLVAPDLAGFIVMFDNDEAPTATFAGETIEGKDSQLLLPIESVREDDFSEIIFSSVPSEIYFYLN</sequence>
<feature type="chain" id="PRO_5031502296" description="DUF2987 domain-containing protein" evidence="1">
    <location>
        <begin position="21"/>
        <end position="212"/>
    </location>
</feature>
<reference evidence="3" key="1">
    <citation type="journal article" date="2018" name="Front. Microbiol.">
        <title>Genome-Based Analysis Reveals the Taxonomy and Diversity of the Family Idiomarinaceae.</title>
        <authorList>
            <person name="Liu Y."/>
            <person name="Lai Q."/>
            <person name="Shao Z."/>
        </authorList>
    </citation>
    <scope>NUCLEOTIDE SEQUENCE [LARGE SCALE GENOMIC DNA]</scope>
    <source>
        <strain evidence="3">KYW314</strain>
    </source>
</reference>
<name>A0A7Z7EUY8_9GAMM</name>
<proteinExistence type="predicted"/>
<keyword evidence="3" id="KW-1185">Reference proteome</keyword>